<comment type="similarity">
    <text evidence="1">Belongs to the bacterial solute-binding protein 1 family.</text>
</comment>
<evidence type="ECO:0000256" key="1">
    <source>
        <dbReference type="ARBA" id="ARBA00008520"/>
    </source>
</evidence>
<name>A0A7W3WJ62_9ACTN</name>
<dbReference type="Proteomes" id="UP000525686">
    <property type="component" value="Unassembled WGS sequence"/>
</dbReference>
<dbReference type="RefSeq" id="WP_181353920.1">
    <property type="nucleotide sequence ID" value="NZ_JABJWZ010000047.1"/>
</dbReference>
<proteinExistence type="inferred from homology"/>
<organism evidence="5 6">
    <name type="scientific">Streptomyces alkaliterrae</name>
    <dbReference type="NCBI Taxonomy" id="2213162"/>
    <lineage>
        <taxon>Bacteria</taxon>
        <taxon>Bacillati</taxon>
        <taxon>Actinomycetota</taxon>
        <taxon>Actinomycetes</taxon>
        <taxon>Kitasatosporales</taxon>
        <taxon>Streptomycetaceae</taxon>
        <taxon>Streptomyces</taxon>
    </lineage>
</organism>
<comment type="caution">
    <text evidence="5">The sequence shown here is derived from an EMBL/GenBank/DDBJ whole genome shotgun (WGS) entry which is preliminary data.</text>
</comment>
<dbReference type="InterPro" id="IPR050490">
    <property type="entry name" value="Bact_solute-bd_prot1"/>
</dbReference>
<dbReference type="PANTHER" id="PTHR43649:SF34">
    <property type="entry name" value="ABC TRANSPORTER PERIPLASMIC-BINDING PROTEIN YCJN-RELATED"/>
    <property type="match status" value="1"/>
</dbReference>
<feature type="compositionally biased region" description="Basic residues" evidence="4">
    <location>
        <begin position="24"/>
        <end position="34"/>
    </location>
</feature>
<evidence type="ECO:0000313" key="6">
    <source>
        <dbReference type="Proteomes" id="UP000525686"/>
    </source>
</evidence>
<keyword evidence="2" id="KW-0813">Transport</keyword>
<feature type="compositionally biased region" description="Polar residues" evidence="4">
    <location>
        <begin position="1"/>
        <end position="16"/>
    </location>
</feature>
<feature type="region of interest" description="Disordered" evidence="4">
    <location>
        <begin position="370"/>
        <end position="400"/>
    </location>
</feature>
<keyword evidence="3" id="KW-0732">Signal</keyword>
<sequence>MATSRTGASGDPSSGSPWPATGRPGRRPPRRARSRTAGLRAAGAAALAAVLLAGGCADGSATREINLYISPEEGLQEVVDRCNAEADGRYRIVYNQLPRDADGQREQMVRRLAAEDTGLDVLGLDVTWIPEFAEAGWIEEWTGERREEAVRDVLSGPLETAVWNDRVYGAPKNTNIQLLWYDNRITPEPPRTWDEMIRTAQRLRRDGRPYQVLFTGAQYEGLVVFFNSLVASAGGTLLSDDGTEAVVDEGVVEALRLLKRLTTSGVTSPSLTNQREDEVRLAFQQGRGAFEFNWPYVYASYRQEKPDDLRYFRWARYPVFEEGDVSRATAGGYNLAVSSYSRNKPAAFEAALCLRSAESQKFQALRSGLPPSIETVYDDDTPLDPDRPADPETNPTMATEYPPKETIRAALEEAAVRPLTPVYQNLSTVTAKILSPPSAIDPERTAERLREELDAALKSQGVLP</sequence>
<dbReference type="Pfam" id="PF01547">
    <property type="entry name" value="SBP_bac_1"/>
    <property type="match status" value="1"/>
</dbReference>
<accession>A0A7W3WJ62</accession>
<feature type="region of interest" description="Disordered" evidence="4">
    <location>
        <begin position="1"/>
        <end position="37"/>
    </location>
</feature>
<dbReference type="CDD" id="cd14750">
    <property type="entry name" value="PBP2_TMBP"/>
    <property type="match status" value="1"/>
</dbReference>
<dbReference type="InterPro" id="IPR006059">
    <property type="entry name" value="SBP"/>
</dbReference>
<reference evidence="6" key="1">
    <citation type="submission" date="2020-05" db="EMBL/GenBank/DDBJ databases">
        <title>Classification of alakaliphilic streptomycetes isolated from an alkaline soil next to Lonar Crater, India and a proposal for the recognition of Streptomyces alkaliterrae sp. nov.</title>
        <authorList>
            <person name="Golinska P."/>
        </authorList>
    </citation>
    <scope>NUCLEOTIDE SEQUENCE [LARGE SCALE GENOMIC DNA]</scope>
    <source>
        <strain evidence="6">OF3</strain>
    </source>
</reference>
<evidence type="ECO:0000256" key="3">
    <source>
        <dbReference type="ARBA" id="ARBA00022729"/>
    </source>
</evidence>
<dbReference type="PANTHER" id="PTHR43649">
    <property type="entry name" value="ARABINOSE-BINDING PROTEIN-RELATED"/>
    <property type="match status" value="1"/>
</dbReference>
<evidence type="ECO:0000313" key="5">
    <source>
        <dbReference type="EMBL" id="MBB1253326.1"/>
    </source>
</evidence>
<dbReference type="AlphaFoldDB" id="A0A7W3WJ62"/>
<dbReference type="EMBL" id="JABJWZ010000047">
    <property type="protein sequence ID" value="MBB1253326.1"/>
    <property type="molecule type" value="Genomic_DNA"/>
</dbReference>
<gene>
    <name evidence="5" type="ORF">H3146_08060</name>
</gene>
<dbReference type="Gene3D" id="3.40.190.10">
    <property type="entry name" value="Periplasmic binding protein-like II"/>
    <property type="match status" value="2"/>
</dbReference>
<evidence type="ECO:0000256" key="2">
    <source>
        <dbReference type="ARBA" id="ARBA00022448"/>
    </source>
</evidence>
<dbReference type="SUPFAM" id="SSF53850">
    <property type="entry name" value="Periplasmic binding protein-like II"/>
    <property type="match status" value="1"/>
</dbReference>
<evidence type="ECO:0000256" key="4">
    <source>
        <dbReference type="SAM" id="MobiDB-lite"/>
    </source>
</evidence>
<protein>
    <submittedName>
        <fullName evidence="5">ABC transporter substrate-binding protein</fullName>
    </submittedName>
</protein>